<accession>A0A016TBZ5</accession>
<feature type="domain" description="Rhodanese" evidence="1">
    <location>
        <begin position="53"/>
        <end position="122"/>
    </location>
</feature>
<dbReference type="InterPro" id="IPR001763">
    <property type="entry name" value="Rhodanese-like_dom"/>
</dbReference>
<evidence type="ECO:0000313" key="2">
    <source>
        <dbReference type="EMBL" id="EYC00197.1"/>
    </source>
</evidence>
<keyword evidence="3" id="KW-1185">Reference proteome</keyword>
<dbReference type="Gene3D" id="3.40.250.10">
    <property type="entry name" value="Rhodanese-like domain"/>
    <property type="match status" value="1"/>
</dbReference>
<organism evidence="2 3">
    <name type="scientific">Ancylostoma ceylanicum</name>
    <dbReference type="NCBI Taxonomy" id="53326"/>
    <lineage>
        <taxon>Eukaryota</taxon>
        <taxon>Metazoa</taxon>
        <taxon>Ecdysozoa</taxon>
        <taxon>Nematoda</taxon>
        <taxon>Chromadorea</taxon>
        <taxon>Rhabditida</taxon>
        <taxon>Rhabditina</taxon>
        <taxon>Rhabditomorpha</taxon>
        <taxon>Strongyloidea</taxon>
        <taxon>Ancylostomatidae</taxon>
        <taxon>Ancylostomatinae</taxon>
        <taxon>Ancylostoma</taxon>
    </lineage>
</organism>
<name>A0A016TBZ5_9BILA</name>
<dbReference type="Proteomes" id="UP000024635">
    <property type="component" value="Unassembled WGS sequence"/>
</dbReference>
<reference evidence="3" key="1">
    <citation type="journal article" date="2015" name="Nat. Genet.">
        <title>The genome and transcriptome of the zoonotic hookworm Ancylostoma ceylanicum identify infection-specific gene families.</title>
        <authorList>
            <person name="Schwarz E.M."/>
            <person name="Hu Y."/>
            <person name="Antoshechkin I."/>
            <person name="Miller M.M."/>
            <person name="Sternberg P.W."/>
            <person name="Aroian R.V."/>
        </authorList>
    </citation>
    <scope>NUCLEOTIDE SEQUENCE</scope>
    <source>
        <strain evidence="3">HY135</strain>
    </source>
</reference>
<evidence type="ECO:0000313" key="3">
    <source>
        <dbReference type="Proteomes" id="UP000024635"/>
    </source>
</evidence>
<gene>
    <name evidence="2" type="primary">Acey_s0117.g662</name>
    <name evidence="2" type="ORF">Y032_0117g662</name>
</gene>
<dbReference type="OrthoDB" id="426001at2759"/>
<dbReference type="PROSITE" id="PS50206">
    <property type="entry name" value="RHODANESE_3"/>
    <property type="match status" value="1"/>
</dbReference>
<dbReference type="SUPFAM" id="SSF52821">
    <property type="entry name" value="Rhodanese/Cell cycle control phosphatase"/>
    <property type="match status" value="1"/>
</dbReference>
<comment type="caution">
    <text evidence="2">The sequence shown here is derived from an EMBL/GenBank/DDBJ whole genome shotgun (WGS) entry which is preliminary data.</text>
</comment>
<evidence type="ECO:0000259" key="1">
    <source>
        <dbReference type="PROSITE" id="PS50206"/>
    </source>
</evidence>
<protein>
    <recommendedName>
        <fullName evidence="1">Rhodanese domain-containing protein</fullName>
    </recommendedName>
</protein>
<sequence>MSIQDGQSRSWIHEINDDGLELLVERDPQKGMTVSLHGMEISAASLAAIVRNADTTTLIVDCRCLAEFKQSHICRATNPFYSKLLQRRLLEDKVDHVRLANQLRSTLRGKESENGMVDVVLYTDEQPEKPPTRFCSKRRLVTTK</sequence>
<dbReference type="STRING" id="53326.A0A016TBZ5"/>
<dbReference type="AlphaFoldDB" id="A0A016TBZ5"/>
<dbReference type="EMBL" id="JARK01001453">
    <property type="protein sequence ID" value="EYC00197.1"/>
    <property type="molecule type" value="Genomic_DNA"/>
</dbReference>
<dbReference type="InterPro" id="IPR036873">
    <property type="entry name" value="Rhodanese-like_dom_sf"/>
</dbReference>
<proteinExistence type="predicted"/>